<proteinExistence type="predicted"/>
<dbReference type="InterPro" id="IPR010985">
    <property type="entry name" value="Ribbon_hlx_hlx"/>
</dbReference>
<evidence type="ECO:0000259" key="2">
    <source>
        <dbReference type="Pfam" id="PF03869"/>
    </source>
</evidence>
<dbReference type="GO" id="GO:0003677">
    <property type="term" value="F:DNA binding"/>
    <property type="evidence" value="ECO:0007669"/>
    <property type="project" value="InterPro"/>
</dbReference>
<reference evidence="3 4" key="1">
    <citation type="journal article" date="2009" name="Appl. Environ. Microbiol.">
        <title>Community genomic and proteomic analyses of chemoautotrophic iron-oxidizing "Leptospirillum rubarum" (Group II) and "Leptospirillum ferrodiazotrophum" (Group III) bacteria in acid mine drainage biofilms.</title>
        <authorList>
            <person name="Goltsman D.S."/>
            <person name="Denef V.J."/>
            <person name="Singer S.W."/>
            <person name="VerBerkmoes N.C."/>
            <person name="Lefsrud M."/>
            <person name="Mueller R.S."/>
            <person name="Dick G.J."/>
            <person name="Sun C.L."/>
            <person name="Wheeler K.E."/>
            <person name="Zemla A."/>
            <person name="Baker B.J."/>
            <person name="Hauser L."/>
            <person name="Land M."/>
            <person name="Shah M.B."/>
            <person name="Thelen M.P."/>
            <person name="Hettich R.L."/>
            <person name="Banfield J.F."/>
        </authorList>
    </citation>
    <scope>NUCLEOTIDE SEQUENCE [LARGE SCALE GENOMIC DNA]</scope>
</reference>
<name>C6I0Z4_9BACT</name>
<dbReference type="AlphaFoldDB" id="C6I0Z4"/>
<protein>
    <recommendedName>
        <fullName evidence="2">Arc-like DNA binding domain-containing protein</fullName>
    </recommendedName>
</protein>
<evidence type="ECO:0000313" key="4">
    <source>
        <dbReference type="Proteomes" id="UP000009374"/>
    </source>
</evidence>
<dbReference type="GO" id="GO:0006355">
    <property type="term" value="P:regulation of DNA-templated transcription"/>
    <property type="evidence" value="ECO:0007669"/>
    <property type="project" value="InterPro"/>
</dbReference>
<keyword evidence="4" id="KW-1185">Reference proteome</keyword>
<dbReference type="EMBL" id="GG693889">
    <property type="protein sequence ID" value="EES51468.1"/>
    <property type="molecule type" value="Genomic_DNA"/>
</dbReference>
<feature type="region of interest" description="Disordered" evidence="1">
    <location>
        <begin position="49"/>
        <end position="71"/>
    </location>
</feature>
<dbReference type="Proteomes" id="UP000009374">
    <property type="component" value="Unassembled WGS sequence"/>
</dbReference>
<dbReference type="InterPro" id="IPR005569">
    <property type="entry name" value="Arc_DNA-bd_dom"/>
</dbReference>
<dbReference type="SUPFAM" id="SSF47598">
    <property type="entry name" value="Ribbon-helix-helix"/>
    <property type="match status" value="1"/>
</dbReference>
<dbReference type="Gene3D" id="1.10.1220.10">
    <property type="entry name" value="Met repressor-like"/>
    <property type="match status" value="1"/>
</dbReference>
<evidence type="ECO:0000313" key="3">
    <source>
        <dbReference type="EMBL" id="EES51468.1"/>
    </source>
</evidence>
<dbReference type="InterPro" id="IPR013321">
    <property type="entry name" value="Arc_rbn_hlx_hlx"/>
</dbReference>
<accession>C6I0Z4</accession>
<organism evidence="3 4">
    <name type="scientific">Leptospirillum ferrodiazotrophum</name>
    <dbReference type="NCBI Taxonomy" id="412449"/>
    <lineage>
        <taxon>Bacteria</taxon>
        <taxon>Pseudomonadati</taxon>
        <taxon>Nitrospirota</taxon>
        <taxon>Nitrospiria</taxon>
        <taxon>Nitrospirales</taxon>
        <taxon>Nitrospiraceae</taxon>
        <taxon>Leptospirillum</taxon>
    </lineage>
</organism>
<feature type="domain" description="Arc-like DNA binding" evidence="2">
    <location>
        <begin position="4"/>
        <end position="39"/>
    </location>
</feature>
<evidence type="ECO:0000256" key="1">
    <source>
        <dbReference type="SAM" id="MobiDB-lite"/>
    </source>
</evidence>
<sequence length="71" mass="8232">MKRMTLRIDEEIYQSIWERAVREHRSVHAEILAALDEYFRGGDGSSEIQVGQRRFRTGTPNPPEDGFPTAR</sequence>
<gene>
    <name evidence="3" type="ORF">UBAL3_96120011a</name>
</gene>
<dbReference type="Pfam" id="PF03869">
    <property type="entry name" value="Arc"/>
    <property type="match status" value="1"/>
</dbReference>